<accession>A0AAW2Y9I6</accession>
<dbReference type="PANTHER" id="PTHR47074:SF11">
    <property type="entry name" value="REVERSE TRANSCRIPTASE-LIKE PROTEIN"/>
    <property type="match status" value="1"/>
</dbReference>
<sequence length="367" mass="41582">MITKLVDSNGQTVEDIEGIQHLMSNHFQQIFTSGLPTDDELERGTETVFTKVDAGMNATLLQSYTEEEIQQALFQMAPLKSPGLDEDAVVAALIDPTTDDWDPDIVDAIFYPEDRDLILKLPIGRSHQPDVVCWHFSATGTFTVRNAYFLGLKIHNRASSSLAYSSDPVSSWKLIWKANVPPKVSLFAWRLANTALPTSATLERRMKILQPLCSYCGVGPECLSHVFLQCHVARQAWALSNLPWNIISCWNDDPLRWINYVGLHLQVEKFDFFLVICWFLWWSRNEHCMEKRFIHPMQTVTSARCFIEAYREASLRSPGRASAPTNLAWHRPPNGFIKINFDGALFHNGTEIGVRVVAQDCQGDVRA</sequence>
<evidence type="ECO:0000259" key="1">
    <source>
        <dbReference type="Pfam" id="PF13966"/>
    </source>
</evidence>
<dbReference type="AlphaFoldDB" id="A0AAW2Y9I6"/>
<proteinExistence type="predicted"/>
<protein>
    <recommendedName>
        <fullName evidence="1">Reverse transcriptase zinc-binding domain-containing protein</fullName>
    </recommendedName>
</protein>
<dbReference type="PANTHER" id="PTHR47074">
    <property type="entry name" value="BNAC02G40300D PROTEIN"/>
    <property type="match status" value="1"/>
</dbReference>
<dbReference type="InterPro" id="IPR052929">
    <property type="entry name" value="RNase_H-like_EbsB-rel"/>
</dbReference>
<reference evidence="2" key="2">
    <citation type="journal article" date="2024" name="Plant">
        <title>Genomic evolution and insights into agronomic trait innovations of Sesamum species.</title>
        <authorList>
            <person name="Miao H."/>
            <person name="Wang L."/>
            <person name="Qu L."/>
            <person name="Liu H."/>
            <person name="Sun Y."/>
            <person name="Le M."/>
            <person name="Wang Q."/>
            <person name="Wei S."/>
            <person name="Zheng Y."/>
            <person name="Lin W."/>
            <person name="Duan Y."/>
            <person name="Cao H."/>
            <person name="Xiong S."/>
            <person name="Wang X."/>
            <person name="Wei L."/>
            <person name="Li C."/>
            <person name="Ma Q."/>
            <person name="Ju M."/>
            <person name="Zhao R."/>
            <person name="Li G."/>
            <person name="Mu C."/>
            <person name="Tian Q."/>
            <person name="Mei H."/>
            <person name="Zhang T."/>
            <person name="Gao T."/>
            <person name="Zhang H."/>
        </authorList>
    </citation>
    <scope>NUCLEOTIDE SEQUENCE</scope>
    <source>
        <strain evidence="2">KEN1</strain>
    </source>
</reference>
<organism evidence="2">
    <name type="scientific">Sesamum latifolium</name>
    <dbReference type="NCBI Taxonomy" id="2727402"/>
    <lineage>
        <taxon>Eukaryota</taxon>
        <taxon>Viridiplantae</taxon>
        <taxon>Streptophyta</taxon>
        <taxon>Embryophyta</taxon>
        <taxon>Tracheophyta</taxon>
        <taxon>Spermatophyta</taxon>
        <taxon>Magnoliopsida</taxon>
        <taxon>eudicotyledons</taxon>
        <taxon>Gunneridae</taxon>
        <taxon>Pentapetalae</taxon>
        <taxon>asterids</taxon>
        <taxon>lamiids</taxon>
        <taxon>Lamiales</taxon>
        <taxon>Pedaliaceae</taxon>
        <taxon>Sesamum</taxon>
    </lineage>
</organism>
<dbReference type="InterPro" id="IPR026960">
    <property type="entry name" value="RVT-Znf"/>
</dbReference>
<reference evidence="2" key="1">
    <citation type="submission" date="2020-06" db="EMBL/GenBank/DDBJ databases">
        <authorList>
            <person name="Li T."/>
            <person name="Hu X."/>
            <person name="Zhang T."/>
            <person name="Song X."/>
            <person name="Zhang H."/>
            <person name="Dai N."/>
            <person name="Sheng W."/>
            <person name="Hou X."/>
            <person name="Wei L."/>
        </authorList>
    </citation>
    <scope>NUCLEOTIDE SEQUENCE</scope>
    <source>
        <strain evidence="2">KEN1</strain>
        <tissue evidence="2">Leaf</tissue>
    </source>
</reference>
<gene>
    <name evidence="2" type="ORF">Slati_0139700</name>
</gene>
<comment type="caution">
    <text evidence="2">The sequence shown here is derived from an EMBL/GenBank/DDBJ whole genome shotgun (WGS) entry which is preliminary data.</text>
</comment>
<feature type="domain" description="Reverse transcriptase zinc-binding" evidence="1">
    <location>
        <begin position="165"/>
        <end position="237"/>
    </location>
</feature>
<evidence type="ECO:0000313" key="2">
    <source>
        <dbReference type="EMBL" id="KAL0462521.1"/>
    </source>
</evidence>
<name>A0AAW2Y9I6_9LAMI</name>
<dbReference type="EMBL" id="JACGWN010000001">
    <property type="protein sequence ID" value="KAL0462521.1"/>
    <property type="molecule type" value="Genomic_DNA"/>
</dbReference>
<dbReference type="Pfam" id="PF13966">
    <property type="entry name" value="zf-RVT"/>
    <property type="match status" value="1"/>
</dbReference>